<dbReference type="SMART" id="SM00382">
    <property type="entry name" value="AAA"/>
    <property type="match status" value="1"/>
</dbReference>
<protein>
    <submittedName>
        <fullName evidence="6">ABC transporter ATP-binding protein</fullName>
    </submittedName>
</protein>
<dbReference type="Gene3D" id="3.40.50.300">
    <property type="entry name" value="P-loop containing nucleotide triphosphate hydrolases"/>
    <property type="match status" value="1"/>
</dbReference>
<evidence type="ECO:0000256" key="3">
    <source>
        <dbReference type="ARBA" id="ARBA00022741"/>
    </source>
</evidence>
<dbReference type="EMBL" id="PHRG01000002">
    <property type="protein sequence ID" value="PJO75686.1"/>
    <property type="molecule type" value="Genomic_DNA"/>
</dbReference>
<sequence length="267" mass="29854">MGIQIDLDKKQIAAQIEPIISIQHLNKYFHVGGQPKQIINNLNLSIYSGEFIAVVGSSGCGKSTLLRLLAGLDTDYQGEILVHGEKIQGIGKDRSVVFQEHRLYPWLTVAENIELGLINEQISSNEKLKKIHDIIELIGLKGFEDARPHQLSGGMAQRVSIARSLIDAPEILLLDEPFGALDALTRYQMQTELLRIQKKSGLTAVLITHDVEEAVLLADRVVILKPNPGRIEEIVEVKLARPRKRADYSLHQLKEYVFSILTDDQVL</sequence>
<dbReference type="RefSeq" id="WP_004679590.1">
    <property type="nucleotide sequence ID" value="NZ_CBDBYO010000014.1"/>
</dbReference>
<dbReference type="AlphaFoldDB" id="A0A2H9YSR5"/>
<dbReference type="GeneID" id="97175617"/>
<evidence type="ECO:0000313" key="6">
    <source>
        <dbReference type="EMBL" id="PJO75686.1"/>
    </source>
</evidence>
<evidence type="ECO:0000256" key="4">
    <source>
        <dbReference type="ARBA" id="ARBA00022840"/>
    </source>
</evidence>
<reference evidence="6 7" key="1">
    <citation type="submission" date="2017-11" db="EMBL/GenBank/DDBJ databases">
        <title>Revising the taxonomy of the Acinetobacter lwoffii group: the description of Acinetobacter pseudolwoffii sp. nov. and emended description of Acinetobacter lwoffii.</title>
        <authorList>
            <person name="Nemec A."/>
            <person name="Radolfova-Krizova L."/>
        </authorList>
    </citation>
    <scope>NUCLEOTIDE SEQUENCE [LARGE SCALE GENOMIC DNA]</scope>
    <source>
        <strain evidence="6 7">ANC 5044</strain>
    </source>
</reference>
<comment type="caution">
    <text evidence="6">The sequence shown here is derived from an EMBL/GenBank/DDBJ whole genome shotgun (WGS) entry which is preliminary data.</text>
</comment>
<dbReference type="PANTHER" id="PTHR42788">
    <property type="entry name" value="TAURINE IMPORT ATP-BINDING PROTEIN-RELATED"/>
    <property type="match status" value="1"/>
</dbReference>
<keyword evidence="3" id="KW-0547">Nucleotide-binding</keyword>
<dbReference type="InterPro" id="IPR003593">
    <property type="entry name" value="AAA+_ATPase"/>
</dbReference>
<dbReference type="Proteomes" id="UP000243446">
    <property type="component" value="Unassembled WGS sequence"/>
</dbReference>
<comment type="similarity">
    <text evidence="1">Belongs to the ABC transporter superfamily.</text>
</comment>
<feature type="domain" description="ABC transporter" evidence="5">
    <location>
        <begin position="20"/>
        <end position="251"/>
    </location>
</feature>
<dbReference type="PANTHER" id="PTHR42788:SF13">
    <property type="entry name" value="ALIPHATIC SULFONATES IMPORT ATP-BINDING PROTEIN SSUB"/>
    <property type="match status" value="1"/>
</dbReference>
<dbReference type="InterPro" id="IPR003439">
    <property type="entry name" value="ABC_transporter-like_ATP-bd"/>
</dbReference>
<organism evidence="6 7">
    <name type="scientific">Acinetobacter pseudolwoffii</name>
    <dbReference type="NCBI Taxonomy" id="2053287"/>
    <lineage>
        <taxon>Bacteria</taxon>
        <taxon>Pseudomonadati</taxon>
        <taxon>Pseudomonadota</taxon>
        <taxon>Gammaproteobacteria</taxon>
        <taxon>Moraxellales</taxon>
        <taxon>Moraxellaceae</taxon>
        <taxon>Acinetobacter</taxon>
    </lineage>
</organism>
<dbReference type="Pfam" id="PF00005">
    <property type="entry name" value="ABC_tran"/>
    <property type="match status" value="1"/>
</dbReference>
<keyword evidence="4 6" id="KW-0067">ATP-binding</keyword>
<dbReference type="InterPro" id="IPR027417">
    <property type="entry name" value="P-loop_NTPase"/>
</dbReference>
<dbReference type="PROSITE" id="PS50893">
    <property type="entry name" value="ABC_TRANSPORTER_2"/>
    <property type="match status" value="1"/>
</dbReference>
<dbReference type="InterPro" id="IPR017871">
    <property type="entry name" value="ABC_transporter-like_CS"/>
</dbReference>
<dbReference type="CDD" id="cd03293">
    <property type="entry name" value="ABC_NrtD_SsuB_transporters"/>
    <property type="match status" value="1"/>
</dbReference>
<dbReference type="GO" id="GO:0005524">
    <property type="term" value="F:ATP binding"/>
    <property type="evidence" value="ECO:0007669"/>
    <property type="project" value="UniProtKB-KW"/>
</dbReference>
<dbReference type="InterPro" id="IPR050166">
    <property type="entry name" value="ABC_transporter_ATP-bind"/>
</dbReference>
<accession>A0A2H9YSR5</accession>
<proteinExistence type="inferred from homology"/>
<gene>
    <name evidence="6" type="ORF">CWI32_04700</name>
</gene>
<dbReference type="GO" id="GO:0016887">
    <property type="term" value="F:ATP hydrolysis activity"/>
    <property type="evidence" value="ECO:0007669"/>
    <property type="project" value="InterPro"/>
</dbReference>
<keyword evidence="2" id="KW-0813">Transport</keyword>
<dbReference type="PROSITE" id="PS00211">
    <property type="entry name" value="ABC_TRANSPORTER_1"/>
    <property type="match status" value="1"/>
</dbReference>
<evidence type="ECO:0000256" key="1">
    <source>
        <dbReference type="ARBA" id="ARBA00005417"/>
    </source>
</evidence>
<name>A0A2H9YSR5_9GAMM</name>
<dbReference type="SUPFAM" id="SSF52540">
    <property type="entry name" value="P-loop containing nucleoside triphosphate hydrolases"/>
    <property type="match status" value="1"/>
</dbReference>
<evidence type="ECO:0000259" key="5">
    <source>
        <dbReference type="PROSITE" id="PS50893"/>
    </source>
</evidence>
<evidence type="ECO:0000313" key="7">
    <source>
        <dbReference type="Proteomes" id="UP000243446"/>
    </source>
</evidence>
<evidence type="ECO:0000256" key="2">
    <source>
        <dbReference type="ARBA" id="ARBA00022448"/>
    </source>
</evidence>